<evidence type="ECO:0000256" key="6">
    <source>
        <dbReference type="RuleBase" id="RU003915"/>
    </source>
</evidence>
<comment type="similarity">
    <text evidence="2 6">Belongs to the FKBP-type PPIase family.</text>
</comment>
<dbReference type="EC" id="5.2.1.8" evidence="6"/>
<evidence type="ECO:0000313" key="11">
    <source>
        <dbReference type="Proteomes" id="UP001165653"/>
    </source>
</evidence>
<evidence type="ECO:0000256" key="8">
    <source>
        <dbReference type="SAM" id="SignalP"/>
    </source>
</evidence>
<feature type="signal peptide" evidence="8">
    <location>
        <begin position="1"/>
        <end position="17"/>
    </location>
</feature>
<dbReference type="Pfam" id="PF00254">
    <property type="entry name" value="FKBP_C"/>
    <property type="match status" value="1"/>
</dbReference>
<dbReference type="SUPFAM" id="SSF54534">
    <property type="entry name" value="FKBP-like"/>
    <property type="match status" value="1"/>
</dbReference>
<feature type="region of interest" description="Disordered" evidence="7">
    <location>
        <begin position="21"/>
        <end position="55"/>
    </location>
</feature>
<keyword evidence="11" id="KW-1185">Reference proteome</keyword>
<dbReference type="Proteomes" id="UP001165653">
    <property type="component" value="Unassembled WGS sequence"/>
</dbReference>
<protein>
    <recommendedName>
        <fullName evidence="6">Peptidyl-prolyl cis-trans isomerase</fullName>
        <ecNumber evidence="6">5.2.1.8</ecNumber>
    </recommendedName>
</protein>
<sequence length="161" mass="16748">MKSTTLFFAALAALSLAACNKPAPTTTEPAAPKADAPADAAAPAAAPTDEEKTTASGLKYKVLKSGTGTVHPKATDTVTVHYHGTLLNGKVFDSSVQRGTPASFPLNQVIKGWTEGVQLMKVGDKFKFTIPAELAYGANSPSPDIPPNSPLVFEVELLGIR</sequence>
<evidence type="ECO:0000259" key="9">
    <source>
        <dbReference type="PROSITE" id="PS50059"/>
    </source>
</evidence>
<feature type="domain" description="PPIase FKBP-type" evidence="9">
    <location>
        <begin position="75"/>
        <end position="161"/>
    </location>
</feature>
<dbReference type="RefSeq" id="WP_264515746.1">
    <property type="nucleotide sequence ID" value="NZ_JAPDDR010000013.1"/>
</dbReference>
<dbReference type="PROSITE" id="PS50059">
    <property type="entry name" value="FKBP_PPIASE"/>
    <property type="match status" value="1"/>
</dbReference>
<feature type="chain" id="PRO_5047451295" description="Peptidyl-prolyl cis-trans isomerase" evidence="8">
    <location>
        <begin position="18"/>
        <end position="161"/>
    </location>
</feature>
<dbReference type="Gene3D" id="3.10.50.40">
    <property type="match status" value="1"/>
</dbReference>
<feature type="compositionally biased region" description="Low complexity" evidence="7">
    <location>
        <begin position="21"/>
        <end position="47"/>
    </location>
</feature>
<dbReference type="InterPro" id="IPR046357">
    <property type="entry name" value="PPIase_dom_sf"/>
</dbReference>
<accession>A0ABT3G8J6</accession>
<dbReference type="InterPro" id="IPR001179">
    <property type="entry name" value="PPIase_FKBP_dom"/>
</dbReference>
<dbReference type="PANTHER" id="PTHR43811">
    <property type="entry name" value="FKBP-TYPE PEPTIDYL-PROLYL CIS-TRANS ISOMERASE FKPA"/>
    <property type="match status" value="1"/>
</dbReference>
<evidence type="ECO:0000256" key="3">
    <source>
        <dbReference type="ARBA" id="ARBA00023110"/>
    </source>
</evidence>
<evidence type="ECO:0000256" key="4">
    <source>
        <dbReference type="ARBA" id="ARBA00023235"/>
    </source>
</evidence>
<gene>
    <name evidence="10" type="ORF">OJ996_21485</name>
</gene>
<evidence type="ECO:0000256" key="1">
    <source>
        <dbReference type="ARBA" id="ARBA00000971"/>
    </source>
</evidence>
<keyword evidence="8" id="KW-0732">Signal</keyword>
<organism evidence="10 11">
    <name type="scientific">Luteolibacter rhizosphaerae</name>
    <dbReference type="NCBI Taxonomy" id="2989719"/>
    <lineage>
        <taxon>Bacteria</taxon>
        <taxon>Pseudomonadati</taxon>
        <taxon>Verrucomicrobiota</taxon>
        <taxon>Verrucomicrobiia</taxon>
        <taxon>Verrucomicrobiales</taxon>
        <taxon>Verrucomicrobiaceae</taxon>
        <taxon>Luteolibacter</taxon>
    </lineage>
</organism>
<dbReference type="PROSITE" id="PS51257">
    <property type="entry name" value="PROKAR_LIPOPROTEIN"/>
    <property type="match status" value="1"/>
</dbReference>
<comment type="catalytic activity">
    <reaction evidence="1 5 6">
        <text>[protein]-peptidylproline (omega=180) = [protein]-peptidylproline (omega=0)</text>
        <dbReference type="Rhea" id="RHEA:16237"/>
        <dbReference type="Rhea" id="RHEA-COMP:10747"/>
        <dbReference type="Rhea" id="RHEA-COMP:10748"/>
        <dbReference type="ChEBI" id="CHEBI:83833"/>
        <dbReference type="ChEBI" id="CHEBI:83834"/>
        <dbReference type="EC" id="5.2.1.8"/>
    </reaction>
</comment>
<evidence type="ECO:0000256" key="7">
    <source>
        <dbReference type="SAM" id="MobiDB-lite"/>
    </source>
</evidence>
<reference evidence="10" key="1">
    <citation type="submission" date="2022-10" db="EMBL/GenBank/DDBJ databases">
        <title>Luteolibacter sp. GHJ8, whole genome shotgun sequencing project.</title>
        <authorList>
            <person name="Zhao G."/>
            <person name="Shen L."/>
        </authorList>
    </citation>
    <scope>NUCLEOTIDE SEQUENCE</scope>
    <source>
        <strain evidence="10">GHJ8</strain>
    </source>
</reference>
<dbReference type="EMBL" id="JAPDDR010000013">
    <property type="protein sequence ID" value="MCW1916177.1"/>
    <property type="molecule type" value="Genomic_DNA"/>
</dbReference>
<dbReference type="PANTHER" id="PTHR43811:SF19">
    <property type="entry name" value="39 KDA FK506-BINDING NUCLEAR PROTEIN"/>
    <property type="match status" value="1"/>
</dbReference>
<proteinExistence type="inferred from homology"/>
<evidence type="ECO:0000256" key="2">
    <source>
        <dbReference type="ARBA" id="ARBA00006577"/>
    </source>
</evidence>
<comment type="caution">
    <text evidence="10">The sequence shown here is derived from an EMBL/GenBank/DDBJ whole genome shotgun (WGS) entry which is preliminary data.</text>
</comment>
<name>A0ABT3G8J6_9BACT</name>
<keyword evidence="4 5" id="KW-0413">Isomerase</keyword>
<dbReference type="GO" id="GO:0016853">
    <property type="term" value="F:isomerase activity"/>
    <property type="evidence" value="ECO:0007669"/>
    <property type="project" value="UniProtKB-KW"/>
</dbReference>
<keyword evidence="3 5" id="KW-0697">Rotamase</keyword>
<evidence type="ECO:0000256" key="5">
    <source>
        <dbReference type="PROSITE-ProRule" id="PRU00277"/>
    </source>
</evidence>
<evidence type="ECO:0000313" key="10">
    <source>
        <dbReference type="EMBL" id="MCW1916177.1"/>
    </source>
</evidence>